<feature type="coiled-coil region" evidence="1">
    <location>
        <begin position="190"/>
        <end position="217"/>
    </location>
</feature>
<comment type="caution">
    <text evidence="3">The sequence shown here is derived from an EMBL/GenBank/DDBJ whole genome shotgun (WGS) entry which is preliminary data.</text>
</comment>
<evidence type="ECO:0000313" key="3">
    <source>
        <dbReference type="EMBL" id="KAF8568297.1"/>
    </source>
</evidence>
<evidence type="ECO:0000256" key="1">
    <source>
        <dbReference type="SAM" id="Coils"/>
    </source>
</evidence>
<protein>
    <recommendedName>
        <fullName evidence="2">DUF4709 domain-containing protein</fullName>
    </recommendedName>
</protein>
<dbReference type="Proteomes" id="UP000699462">
    <property type="component" value="Unassembled WGS sequence"/>
</dbReference>
<feature type="coiled-coil region" evidence="1">
    <location>
        <begin position="261"/>
        <end position="401"/>
    </location>
</feature>
<dbReference type="EMBL" id="JTDF01002930">
    <property type="protein sequence ID" value="KAF8568297.1"/>
    <property type="molecule type" value="Genomic_DNA"/>
</dbReference>
<evidence type="ECO:0000259" key="2">
    <source>
        <dbReference type="Pfam" id="PF15821"/>
    </source>
</evidence>
<feature type="domain" description="DUF4709" evidence="2">
    <location>
        <begin position="67"/>
        <end position="160"/>
    </location>
</feature>
<organism evidence="3 4">
    <name type="scientific">Paragonimus westermani</name>
    <dbReference type="NCBI Taxonomy" id="34504"/>
    <lineage>
        <taxon>Eukaryota</taxon>
        <taxon>Metazoa</taxon>
        <taxon>Spiralia</taxon>
        <taxon>Lophotrochozoa</taxon>
        <taxon>Platyhelminthes</taxon>
        <taxon>Trematoda</taxon>
        <taxon>Digenea</taxon>
        <taxon>Plagiorchiida</taxon>
        <taxon>Troglotremata</taxon>
        <taxon>Troglotrematidae</taxon>
        <taxon>Paragonimus</taxon>
    </lineage>
</organism>
<dbReference type="AlphaFoldDB" id="A0A8T0DNK9"/>
<dbReference type="Pfam" id="PF15821">
    <property type="entry name" value="DUF4709"/>
    <property type="match status" value="1"/>
</dbReference>
<accession>A0A8T0DNK9</accession>
<sequence>MSPIDQRDRISTLLDSLNNVEFDYQLLAQILPAPPKLPLPTEPVFNSHELFTLTFGTKMENYRITANKYAQTDITELRELATLNSSLAEMKEKANTFAEDLDRVRKAMEQEQLVLVQQATLRVHMLARARLDQVANQYGIEVERVRAACRTQLANAISILQGLLMRARRREASDTEHQLHQQIIQLEGELQKKFLDIRLLRVQVEQLQEELSETQHIRSSSTVDIPKVQRFQKIETKESEVQCILLTKTTTTVTKPDTQNLKILEQQIDVLKKAFEASQHQVERLTERTGTLENEISSGSDRFQTLDTENAELKEKSISMEEEITNLKQQLQTSDLKLSEMKNSLNALRTEQEHEITQLLMEQDLKTKELTKLADALREQNSKLTRELAQVSKQLDEARVIIRQIQSGSDTKNAAMVREQTLCAEIGRLRQELTQLRQAADIRIRQLHQRLTAITEEGFLRRSQQQRVIQLHTAAVAYADEHPETQSILLPRIPNLNNTSQVNC</sequence>
<proteinExistence type="predicted"/>
<gene>
    <name evidence="3" type="ORF">P879_03633</name>
</gene>
<keyword evidence="1" id="KW-0175">Coiled coil</keyword>
<dbReference type="OrthoDB" id="10027521at2759"/>
<name>A0A8T0DNK9_9TREM</name>
<evidence type="ECO:0000313" key="4">
    <source>
        <dbReference type="Proteomes" id="UP000699462"/>
    </source>
</evidence>
<dbReference type="InterPro" id="IPR031651">
    <property type="entry name" value="DUF4709"/>
</dbReference>
<keyword evidence="4" id="KW-1185">Reference proteome</keyword>
<reference evidence="3 4" key="1">
    <citation type="submission" date="2019-07" db="EMBL/GenBank/DDBJ databases">
        <title>Annotation for the trematode Paragonimus westermani.</title>
        <authorList>
            <person name="Choi Y.-J."/>
        </authorList>
    </citation>
    <scope>NUCLEOTIDE SEQUENCE [LARGE SCALE GENOMIC DNA]</scope>
    <source>
        <strain evidence="3">180907_Pwestermani</strain>
    </source>
</reference>